<gene>
    <name evidence="1" type="ORF">SAMN05421882_11383</name>
</gene>
<evidence type="ECO:0000313" key="1">
    <source>
        <dbReference type="EMBL" id="SDX28249.1"/>
    </source>
</evidence>
<dbReference type="EMBL" id="FNNH01000138">
    <property type="protein sequence ID" value="SDX28249.1"/>
    <property type="molecule type" value="Genomic_DNA"/>
</dbReference>
<organism evidence="1 2">
    <name type="scientific">Nitrosomonas communis</name>
    <dbReference type="NCBI Taxonomy" id="44574"/>
    <lineage>
        <taxon>Bacteria</taxon>
        <taxon>Pseudomonadati</taxon>
        <taxon>Pseudomonadota</taxon>
        <taxon>Betaproteobacteria</taxon>
        <taxon>Nitrosomonadales</taxon>
        <taxon>Nitrosomonadaceae</taxon>
        <taxon>Nitrosomonas</taxon>
    </lineage>
</organism>
<proteinExistence type="predicted"/>
<evidence type="ECO:0000313" key="2">
    <source>
        <dbReference type="Proteomes" id="UP000183454"/>
    </source>
</evidence>
<sequence>AIRQTEAKLREYGSHSVWISVATYVKGQHTLEFRVNHLPQLEFFPT</sequence>
<reference evidence="1 2" key="1">
    <citation type="submission" date="2016-10" db="EMBL/GenBank/DDBJ databases">
        <authorList>
            <person name="de Groot N.N."/>
        </authorList>
    </citation>
    <scope>NUCLEOTIDE SEQUENCE [LARGE SCALE GENOMIC DNA]</scope>
    <source>
        <strain evidence="1 2">Nm110</strain>
    </source>
</reference>
<dbReference type="Proteomes" id="UP000183454">
    <property type="component" value="Unassembled WGS sequence"/>
</dbReference>
<protein>
    <submittedName>
        <fullName evidence="1">Uncharacterized protein</fullName>
    </submittedName>
</protein>
<accession>A0A1H3AHE3</accession>
<name>A0A1H3AHE3_9PROT</name>
<dbReference type="AlphaFoldDB" id="A0A1H3AHE3"/>
<feature type="non-terminal residue" evidence="1">
    <location>
        <position position="1"/>
    </location>
</feature>